<dbReference type="InterPro" id="IPR045567">
    <property type="entry name" value="CofH/MnqC-like_C"/>
</dbReference>
<dbReference type="STRING" id="1453429.UCYN_08790"/>
<comment type="similarity">
    <text evidence="7">Belongs to the radical SAM superfamily. CofH family.</text>
</comment>
<dbReference type="EMBL" id="CP001842">
    <property type="protein sequence ID" value="ADB95563.1"/>
    <property type="molecule type" value="Genomic_DNA"/>
</dbReference>
<dbReference type="UniPathway" id="UPA00072"/>
<proteinExistence type="inferred from homology"/>
<dbReference type="SFLD" id="SFLDS00029">
    <property type="entry name" value="Radical_SAM"/>
    <property type="match status" value="1"/>
</dbReference>
<name>D3EQ13_ATETH</name>
<keyword evidence="1 7" id="KW-0004">4Fe-4S</keyword>
<dbReference type="HAMAP" id="MF_01612">
    <property type="entry name" value="FO_synth_sub2"/>
    <property type="match status" value="1"/>
</dbReference>
<sequence length="384" mass="43977">MLYQEKAVVDILRKAGNEIDLSEDEAIVLLSQTNKRMINKIRQTADCLRQKQAGNNVTYVVNQNINFTNICKQKCHFCGFGKDVEDQNSYTLNLENIIQKITNALKKGATEVCIQGGLNPNLKIEKSSLKYYQKIIISIKQRFPKIHIHAFSPQEIVFISQEDKLSYIYVITELKKAGLDSIPGTAAEILNDQVRNQICPEKINSNTWIEIISLAHSLGIYTSSTMLCGHIENIQEQVEHLSHLRNLQRKSIEQKYPAKITEFILLPFISKNISSFPSKYLQSQELNFDKIFLLTAVSRIFLGKWIPNHQPSWVKLGLYRAVETLKWGCNDFGGTLMEENISAMAGAKNGTYISAEKFQQVIKSINRYYKSRKTLYDYNSDQVY</sequence>
<feature type="binding site" evidence="9">
    <location>
        <position position="312"/>
    </location>
    <ligand>
        <name>(3R)-3-methyl-D-ornithine</name>
        <dbReference type="ChEBI" id="CHEBI:64642"/>
    </ligand>
</feature>
<dbReference type="Pfam" id="PF19288">
    <property type="entry name" value="CofH_C"/>
    <property type="match status" value="1"/>
</dbReference>
<evidence type="ECO:0000256" key="4">
    <source>
        <dbReference type="ARBA" id="ARBA00022723"/>
    </source>
</evidence>
<dbReference type="RefSeq" id="WP_012954250.1">
    <property type="nucleotide sequence ID" value="NC_013771.1"/>
</dbReference>
<dbReference type="PIRSF" id="PIRSF004762">
    <property type="entry name" value="CHP00423"/>
    <property type="match status" value="1"/>
</dbReference>
<dbReference type="KEGG" id="cyu:UCYN_08790"/>
<keyword evidence="6 7" id="KW-0411">Iron-sulfur</keyword>
<dbReference type="AlphaFoldDB" id="D3EQ13"/>
<evidence type="ECO:0000256" key="2">
    <source>
        <dbReference type="ARBA" id="ARBA00022679"/>
    </source>
</evidence>
<dbReference type="Gene3D" id="3.20.20.70">
    <property type="entry name" value="Aldolase class I"/>
    <property type="match status" value="1"/>
</dbReference>
<dbReference type="GO" id="GO:0051539">
    <property type="term" value="F:4 iron, 4 sulfur cluster binding"/>
    <property type="evidence" value="ECO:0007669"/>
    <property type="project" value="UniProtKB-KW"/>
</dbReference>
<dbReference type="OrthoDB" id="9802027at2"/>
<dbReference type="InterPro" id="IPR019940">
    <property type="entry name" value="CofH_family"/>
</dbReference>
<feature type="binding site" evidence="9">
    <location>
        <position position="152"/>
    </location>
    <ligand>
        <name>(3R)-3-methyl-D-ornithine</name>
        <dbReference type="ChEBI" id="CHEBI:64642"/>
    </ligand>
</feature>
<keyword evidence="12" id="KW-1185">Reference proteome</keyword>
<dbReference type="NCBIfam" id="TIGR03551">
    <property type="entry name" value="F420_cofH"/>
    <property type="match status" value="1"/>
</dbReference>
<comment type="catalytic activity">
    <reaction evidence="7">
        <text>5-amino-6-(D-ribitylamino)uracil + L-tyrosine + S-adenosyl-L-methionine = 5-amino-5-(4-hydroxybenzyl)-6-(D-ribitylimino)-5,6-dihydrouracil + 2-iminoacetate + 5'-deoxyadenosine + L-methionine + H(+)</text>
        <dbReference type="Rhea" id="RHEA:55200"/>
        <dbReference type="ChEBI" id="CHEBI:15378"/>
        <dbReference type="ChEBI" id="CHEBI:15934"/>
        <dbReference type="ChEBI" id="CHEBI:17319"/>
        <dbReference type="ChEBI" id="CHEBI:57844"/>
        <dbReference type="ChEBI" id="CHEBI:58315"/>
        <dbReference type="ChEBI" id="CHEBI:59789"/>
        <dbReference type="ChEBI" id="CHEBI:77846"/>
        <dbReference type="ChEBI" id="CHEBI:85936"/>
        <dbReference type="EC" id="2.5.1.147"/>
    </reaction>
</comment>
<evidence type="ECO:0000256" key="5">
    <source>
        <dbReference type="ARBA" id="ARBA00023004"/>
    </source>
</evidence>
<dbReference type="InterPro" id="IPR007197">
    <property type="entry name" value="rSAM"/>
</dbReference>
<dbReference type="PANTHER" id="PTHR43076:SF1">
    <property type="entry name" value="LIPOYL SYNTHASE 2"/>
    <property type="match status" value="1"/>
</dbReference>
<feature type="binding site" evidence="9">
    <location>
        <position position="188"/>
    </location>
    <ligand>
        <name>S-adenosyl-L-methionine</name>
        <dbReference type="ChEBI" id="CHEBI:59789"/>
    </ligand>
</feature>
<dbReference type="NCBIfam" id="TIGR00423">
    <property type="entry name" value="CofH family radical SAM protein"/>
    <property type="match status" value="1"/>
</dbReference>
<evidence type="ECO:0000256" key="9">
    <source>
        <dbReference type="PIRSR" id="PIRSR004762-2"/>
    </source>
</evidence>
<keyword evidence="2 7" id="KW-0808">Transferase</keyword>
<dbReference type="Proteomes" id="UP000001405">
    <property type="component" value="Chromosome"/>
</dbReference>
<reference evidence="11 12" key="1">
    <citation type="journal article" date="2010" name="Nature">
        <title>Metabolic streamlining in an open-ocean nitrogen-fixing cyanobacterium.</title>
        <authorList>
            <person name="Tripp H.J."/>
            <person name="Bench S.R."/>
            <person name="Turk K.A."/>
            <person name="Foster R.A."/>
            <person name="Desany B.A."/>
            <person name="Niazi F."/>
            <person name="Affourtit J.P."/>
            <person name="Zehr J.P."/>
        </authorList>
    </citation>
    <scope>NUCLEOTIDE SEQUENCE [LARGE SCALE GENOMIC DNA]</scope>
    <source>
        <strain evidence="12">ALOHA</strain>
    </source>
</reference>
<feature type="binding site" evidence="7 8">
    <location>
        <position position="71"/>
    </location>
    <ligand>
        <name>[4Fe-4S] cluster</name>
        <dbReference type="ChEBI" id="CHEBI:49883"/>
        <note>4Fe-4S-S-AdoMet</note>
    </ligand>
</feature>
<keyword evidence="4 7" id="KW-0479">Metal-binding</keyword>
<keyword evidence="3 7" id="KW-0949">S-adenosyl-L-methionine</keyword>
<comment type="subunit">
    <text evidence="7">The FO synthase complex consists of two subunits, CofG and CofH.</text>
</comment>
<feature type="domain" description="Radical SAM core" evidence="10">
    <location>
        <begin position="57"/>
        <end position="304"/>
    </location>
</feature>
<dbReference type="PANTHER" id="PTHR43076">
    <property type="entry name" value="FO SYNTHASE (COFH)"/>
    <property type="match status" value="1"/>
</dbReference>
<dbReference type="GO" id="GO:0141093">
    <property type="term" value="F:5-amino-6-(D-ribitylamino)uracil--L-tyrosine 4-hydroxyphenyl transferase activity"/>
    <property type="evidence" value="ECO:0007669"/>
    <property type="project" value="UniProtKB-EC"/>
</dbReference>
<dbReference type="Pfam" id="PF04055">
    <property type="entry name" value="Radical_SAM"/>
    <property type="match status" value="1"/>
</dbReference>
<feature type="binding site" evidence="7 8">
    <location>
        <position position="78"/>
    </location>
    <ligand>
        <name>[4Fe-4S] cluster</name>
        <dbReference type="ChEBI" id="CHEBI:49883"/>
        <note>4Fe-4S-S-AdoMet</note>
    </ligand>
</feature>
<gene>
    <name evidence="7" type="primary">cofH</name>
    <name evidence="11" type="ordered locus">UCYN_08790</name>
</gene>
<evidence type="ECO:0000313" key="12">
    <source>
        <dbReference type="Proteomes" id="UP000001405"/>
    </source>
</evidence>
<dbReference type="SFLD" id="SFLDG01388">
    <property type="entry name" value="7_8-didemethyl-8-hydroxy-5-dea"/>
    <property type="match status" value="1"/>
</dbReference>
<dbReference type="EC" id="2.5.1.147" evidence="7"/>
<evidence type="ECO:0000256" key="7">
    <source>
        <dbReference type="HAMAP-Rule" id="MF_01612"/>
    </source>
</evidence>
<dbReference type="InterPro" id="IPR013785">
    <property type="entry name" value="Aldolase_TIM"/>
</dbReference>
<evidence type="ECO:0000259" key="10">
    <source>
        <dbReference type="PROSITE" id="PS51918"/>
    </source>
</evidence>
<feature type="binding site" evidence="7 8">
    <location>
        <position position="75"/>
    </location>
    <ligand>
        <name>[4Fe-4S] cluster</name>
        <dbReference type="ChEBI" id="CHEBI:49883"/>
        <note>4Fe-4S-S-AdoMet</note>
    </ligand>
</feature>
<dbReference type="GO" id="GO:0005506">
    <property type="term" value="F:iron ion binding"/>
    <property type="evidence" value="ECO:0007669"/>
    <property type="project" value="UniProtKB-UniRule"/>
</dbReference>
<keyword evidence="5 7" id="KW-0408">Iron</keyword>
<dbReference type="NCBIfam" id="NF005609">
    <property type="entry name" value="PRK07360.1"/>
    <property type="match status" value="1"/>
</dbReference>
<dbReference type="SUPFAM" id="SSF102114">
    <property type="entry name" value="Radical SAM enzymes"/>
    <property type="match status" value="1"/>
</dbReference>
<comment type="pathway">
    <text evidence="7">Cofactor biosynthesis; coenzyme F0 biosynthesis.</text>
</comment>
<evidence type="ECO:0000256" key="6">
    <source>
        <dbReference type="ARBA" id="ARBA00023014"/>
    </source>
</evidence>
<comment type="function">
    <text evidence="7">Catalyzes the radical-mediated synthesis of 5-amino-5-(4-hydroxybenzyl)-6-(D-ribitylimino)-5,6-dihydrouracil from 5-amino-6-(D-ribitylamino)uracil and L-tyrosine.</text>
</comment>
<evidence type="ECO:0000313" key="11">
    <source>
        <dbReference type="EMBL" id="ADB95563.1"/>
    </source>
</evidence>
<dbReference type="InterPro" id="IPR034405">
    <property type="entry name" value="F420"/>
</dbReference>
<dbReference type="PATRIC" id="fig|713887.8.peg.818"/>
<evidence type="ECO:0000256" key="1">
    <source>
        <dbReference type="ARBA" id="ARBA00022485"/>
    </source>
</evidence>
<feature type="binding site" evidence="9">
    <location>
        <position position="77"/>
    </location>
    <ligand>
        <name>S-adenosyl-L-methionine</name>
        <dbReference type="ChEBI" id="CHEBI:59789"/>
    </ligand>
</feature>
<dbReference type="InterPro" id="IPR020050">
    <property type="entry name" value="FO_synthase_su2"/>
</dbReference>
<accession>D3EQ13</accession>
<dbReference type="CDD" id="cd01335">
    <property type="entry name" value="Radical_SAM"/>
    <property type="match status" value="1"/>
</dbReference>
<organism evidence="12">
    <name type="scientific">Atelocyanobacterium thalassa (isolate ALOHA)</name>
    <dbReference type="NCBI Taxonomy" id="1453429"/>
    <lineage>
        <taxon>Bacteria</taxon>
        <taxon>Bacillati</taxon>
        <taxon>Cyanobacteriota</taxon>
        <taxon>Cyanophyceae</taxon>
        <taxon>Oscillatoriophycideae</taxon>
        <taxon>Chroococcales</taxon>
        <taxon>Aphanothecaceae</taxon>
        <taxon>Candidatus Atelocyanobacterium</taxon>
        <taxon>Candidatus Atelocyanobacterium thalassae</taxon>
    </lineage>
</organism>
<dbReference type="GO" id="GO:0044689">
    <property type="term" value="F:7,8-didemethyl-8-hydroxy-5-deazariboflavin synthase activity"/>
    <property type="evidence" value="ECO:0007669"/>
    <property type="project" value="TreeGrafter"/>
</dbReference>
<protein>
    <recommendedName>
        <fullName evidence="7">5-amino-6-(D-ribitylamino)uracil--L-tyrosine 4-hydroxyphenyl transferase</fullName>
        <ecNumber evidence="7">2.5.1.147</ecNumber>
    </recommendedName>
    <alternativeName>
        <fullName evidence="7">FO synthase subunit 2</fullName>
    </alternativeName>
</protein>
<dbReference type="HOGENOM" id="CLU_040406_1_0_3"/>
<dbReference type="PROSITE" id="PS51918">
    <property type="entry name" value="RADICAL_SAM"/>
    <property type="match status" value="1"/>
</dbReference>
<evidence type="ECO:0000256" key="8">
    <source>
        <dbReference type="PIRSR" id="PIRSR004762-1"/>
    </source>
</evidence>
<dbReference type="InterPro" id="IPR058240">
    <property type="entry name" value="rSAM_sf"/>
</dbReference>
<dbReference type="SFLD" id="SFLDG01064">
    <property type="entry name" value="F420__menaquinone_cofactor_bio"/>
    <property type="match status" value="1"/>
</dbReference>
<evidence type="ECO:0000256" key="3">
    <source>
        <dbReference type="ARBA" id="ARBA00022691"/>
    </source>
</evidence>
<dbReference type="SFLD" id="SFLDG01389">
    <property type="entry name" value="menaquinone_synthsis_involved"/>
    <property type="match status" value="1"/>
</dbReference>
<comment type="cofactor">
    <cofactor evidence="7 8">
        <name>[4Fe-4S] cluster</name>
        <dbReference type="ChEBI" id="CHEBI:49883"/>
    </cofactor>
    <text evidence="7 8">Binds 1 [4Fe-4S] cluster. The cluster is coordinated with 3 cysteines and an exchangeable S-adenosyl-L-methionine.</text>
</comment>